<feature type="compositionally biased region" description="Basic and acidic residues" evidence="17">
    <location>
        <begin position="287"/>
        <end position="302"/>
    </location>
</feature>
<feature type="domain" description="Cytochrome oxidase subunit II transmembrane region profile" evidence="20">
    <location>
        <begin position="22"/>
        <end position="120"/>
    </location>
</feature>
<evidence type="ECO:0000256" key="14">
    <source>
        <dbReference type="ARBA" id="ARBA00023139"/>
    </source>
</evidence>
<dbReference type="EMBL" id="CP119317">
    <property type="protein sequence ID" value="WEK54003.1"/>
    <property type="molecule type" value="Genomic_DNA"/>
</dbReference>
<dbReference type="InterPro" id="IPR045187">
    <property type="entry name" value="CcO_II"/>
</dbReference>
<keyword evidence="5 16" id="KW-0813">Transport</keyword>
<dbReference type="Gene3D" id="2.60.40.420">
    <property type="entry name" value="Cupredoxins - blue copper proteins"/>
    <property type="match status" value="1"/>
</dbReference>
<sequence>MKRGFRRLTTLLSLGVMTLLLSGCSNDIIVLNPKGEIAKHQMDLIYITTGLCLLIILPVLILTFFIVWRYRNRPDSKAKYKPEWEHNTKLEVVWWTIPVIIIILIGIVTVQYTYKLEPSKPLEHEADPIVIQVTSLDWKWLFQYPDQDIATVNYVQFPEDVPIRFELTSDAPMNSFWIPQLGGQIYTMSGMAMTLHLIADEPGEYLGSGANFSGKDFAKMQFVANATSQEEFDQWVEQIKATSPELTDEGYQALAEPGVSEKVTYSGLPENLFERTVAKYGSKHNHGSVEHDEQTHDEQERG</sequence>
<reference evidence="21" key="1">
    <citation type="submission" date="2023-03" db="EMBL/GenBank/DDBJ databases">
        <title>Andean soil-derived lignocellulolytic bacterial consortium as a source of novel taxa and putative plastic-active enzymes.</title>
        <authorList>
            <person name="Diaz-Garcia L."/>
            <person name="Chuvochina M."/>
            <person name="Feuerriegel G."/>
            <person name="Bunk B."/>
            <person name="Sproer C."/>
            <person name="Streit W.R."/>
            <person name="Rodriguez L.M."/>
            <person name="Overmann J."/>
            <person name="Jimenez D.J."/>
        </authorList>
    </citation>
    <scope>NUCLEOTIDE SEQUENCE</scope>
    <source>
        <strain evidence="21">MAG 2441</strain>
    </source>
</reference>
<keyword evidence="13 16" id="KW-0472">Membrane</keyword>
<keyword evidence="9" id="KW-0732">Signal</keyword>
<dbReference type="Pfam" id="PF06481">
    <property type="entry name" value="COX_ARM"/>
    <property type="match status" value="1"/>
</dbReference>
<dbReference type="GO" id="GO:0009486">
    <property type="term" value="F:cytochrome bo3 ubiquinol oxidase activity"/>
    <property type="evidence" value="ECO:0007669"/>
    <property type="project" value="InterPro"/>
</dbReference>
<name>A0AA95EZ31_9BACL</name>
<dbReference type="PANTHER" id="PTHR22888">
    <property type="entry name" value="CYTOCHROME C OXIDASE, SUBUNIT II"/>
    <property type="match status" value="1"/>
</dbReference>
<dbReference type="InterPro" id="IPR002429">
    <property type="entry name" value="CcO_II-like_C"/>
</dbReference>
<evidence type="ECO:0000313" key="22">
    <source>
        <dbReference type="Proteomes" id="UP001178662"/>
    </source>
</evidence>
<dbReference type="InterPro" id="IPR011759">
    <property type="entry name" value="Cyt_c_oxidase_su2_TM_dom"/>
</dbReference>
<dbReference type="GO" id="GO:0016682">
    <property type="term" value="F:oxidoreductase activity, acting on diphenols and related substances as donors, oxygen as acceptor"/>
    <property type="evidence" value="ECO:0007669"/>
    <property type="project" value="InterPro"/>
</dbReference>
<feature type="transmembrane region" description="Helical" evidence="18">
    <location>
        <begin position="45"/>
        <end position="71"/>
    </location>
</feature>
<dbReference type="PROSITE" id="PS51257">
    <property type="entry name" value="PROKAR_LIPOPROTEIN"/>
    <property type="match status" value="1"/>
</dbReference>
<dbReference type="GO" id="GO:0042773">
    <property type="term" value="P:ATP synthesis coupled electron transport"/>
    <property type="evidence" value="ECO:0007669"/>
    <property type="project" value="TreeGrafter"/>
</dbReference>
<protein>
    <recommendedName>
        <fullName evidence="4 16">Quinol oxidase subunit 2</fullName>
        <ecNumber evidence="16">1.10.3.-</ecNumber>
    </recommendedName>
</protein>
<evidence type="ECO:0000259" key="19">
    <source>
        <dbReference type="PROSITE" id="PS50857"/>
    </source>
</evidence>
<dbReference type="InterPro" id="IPR008972">
    <property type="entry name" value="Cupredoxin"/>
</dbReference>
<dbReference type="PROSITE" id="PS50857">
    <property type="entry name" value="COX2_CUA"/>
    <property type="match status" value="1"/>
</dbReference>
<dbReference type="NCBIfam" id="TIGR01432">
    <property type="entry name" value="QOXA"/>
    <property type="match status" value="1"/>
</dbReference>
<keyword evidence="10 16" id="KW-0249">Electron transport</keyword>
<evidence type="ECO:0000256" key="18">
    <source>
        <dbReference type="SAM" id="Phobius"/>
    </source>
</evidence>
<keyword evidence="6 16" id="KW-1003">Cell membrane</keyword>
<feature type="transmembrane region" description="Helical" evidence="18">
    <location>
        <begin position="92"/>
        <end position="114"/>
    </location>
</feature>
<dbReference type="Gene3D" id="1.10.287.90">
    <property type="match status" value="1"/>
</dbReference>
<dbReference type="NCBIfam" id="TIGR01433">
    <property type="entry name" value="CyoA"/>
    <property type="match status" value="1"/>
</dbReference>
<evidence type="ECO:0000256" key="4">
    <source>
        <dbReference type="ARBA" id="ARBA00016131"/>
    </source>
</evidence>
<dbReference type="InterPro" id="IPR006333">
    <property type="entry name" value="Cyt_o_ubiquinol_oxidase_su2"/>
</dbReference>
<evidence type="ECO:0000313" key="21">
    <source>
        <dbReference type="EMBL" id="WEK54003.1"/>
    </source>
</evidence>
<comment type="function">
    <text evidence="16">Catalyzes quinol oxidation with the concomitant reduction of oxygen to water. Subunit II transfers the electrons from a quinol to the binuclear center of the catalytic subunit I.</text>
</comment>
<keyword evidence="7 16" id="KW-0679">Respiratory chain</keyword>
<dbReference type="PIRSF" id="PIRSF000292">
    <property type="entry name" value="Ubi_od_II"/>
    <property type="match status" value="1"/>
</dbReference>
<dbReference type="InterPro" id="IPR010514">
    <property type="entry name" value="COX_ARM"/>
</dbReference>
<dbReference type="PANTHER" id="PTHR22888:SF18">
    <property type="entry name" value="CYTOCHROME BO(3) UBIQUINOL OXIDASE SUBUNIT 2"/>
    <property type="match status" value="1"/>
</dbReference>
<dbReference type="Pfam" id="PF02790">
    <property type="entry name" value="COX2_TM"/>
    <property type="match status" value="1"/>
</dbReference>
<evidence type="ECO:0000256" key="12">
    <source>
        <dbReference type="ARBA" id="ARBA00023002"/>
    </source>
</evidence>
<dbReference type="SUPFAM" id="SSF49503">
    <property type="entry name" value="Cupredoxins"/>
    <property type="match status" value="1"/>
</dbReference>
<evidence type="ECO:0000256" key="13">
    <source>
        <dbReference type="ARBA" id="ARBA00023136"/>
    </source>
</evidence>
<dbReference type="SUPFAM" id="SSF81464">
    <property type="entry name" value="Cytochrome c oxidase subunit II-like, transmembrane region"/>
    <property type="match status" value="1"/>
</dbReference>
<feature type="domain" description="Cytochrome oxidase subunit II copper A binding" evidence="19">
    <location>
        <begin position="126"/>
        <end position="238"/>
    </location>
</feature>
<organism evidence="21 22">
    <name type="scientific">Candidatus Cohnella colombiensis</name>
    <dbReference type="NCBI Taxonomy" id="3121368"/>
    <lineage>
        <taxon>Bacteria</taxon>
        <taxon>Bacillati</taxon>
        <taxon>Bacillota</taxon>
        <taxon>Bacilli</taxon>
        <taxon>Bacillales</taxon>
        <taxon>Paenibacillaceae</taxon>
        <taxon>Cohnella</taxon>
    </lineage>
</organism>
<evidence type="ECO:0000256" key="7">
    <source>
        <dbReference type="ARBA" id="ARBA00022660"/>
    </source>
</evidence>
<evidence type="ECO:0000256" key="1">
    <source>
        <dbReference type="ARBA" id="ARBA00000725"/>
    </source>
</evidence>
<dbReference type="InterPro" id="IPR036257">
    <property type="entry name" value="Cyt_c_oxidase_su2_TM_sf"/>
</dbReference>
<keyword evidence="12 16" id="KW-0560">Oxidoreductase</keyword>
<dbReference type="GO" id="GO:0004129">
    <property type="term" value="F:cytochrome-c oxidase activity"/>
    <property type="evidence" value="ECO:0007669"/>
    <property type="project" value="UniProtKB-UniRule"/>
</dbReference>
<evidence type="ECO:0000256" key="5">
    <source>
        <dbReference type="ARBA" id="ARBA00022448"/>
    </source>
</evidence>
<dbReference type="PROSITE" id="PS50999">
    <property type="entry name" value="COX2_TM"/>
    <property type="match status" value="1"/>
</dbReference>
<evidence type="ECO:0000256" key="11">
    <source>
        <dbReference type="ARBA" id="ARBA00022989"/>
    </source>
</evidence>
<comment type="similarity">
    <text evidence="3 16">Belongs to the cytochrome c oxidase subunit 2 family.</text>
</comment>
<accession>A0AA95EZ31</accession>
<evidence type="ECO:0000256" key="10">
    <source>
        <dbReference type="ARBA" id="ARBA00022982"/>
    </source>
</evidence>
<dbReference type="Proteomes" id="UP001178662">
    <property type="component" value="Chromosome"/>
</dbReference>
<evidence type="ECO:0000256" key="9">
    <source>
        <dbReference type="ARBA" id="ARBA00022729"/>
    </source>
</evidence>
<comment type="subcellular location">
    <subcellularLocation>
        <location evidence="2">Cell membrane</location>
        <topology evidence="2">Multi-pass membrane protein</topology>
    </subcellularLocation>
</comment>
<keyword evidence="11 18" id="KW-1133">Transmembrane helix</keyword>
<feature type="region of interest" description="Disordered" evidence="17">
    <location>
        <begin position="282"/>
        <end position="302"/>
    </location>
</feature>
<evidence type="ECO:0000256" key="16">
    <source>
        <dbReference type="PIRNR" id="PIRNR000292"/>
    </source>
</evidence>
<keyword evidence="22" id="KW-1185">Reference proteome</keyword>
<dbReference type="GO" id="GO:0005507">
    <property type="term" value="F:copper ion binding"/>
    <property type="evidence" value="ECO:0007669"/>
    <property type="project" value="InterPro"/>
</dbReference>
<evidence type="ECO:0000256" key="2">
    <source>
        <dbReference type="ARBA" id="ARBA00004651"/>
    </source>
</evidence>
<evidence type="ECO:0000256" key="3">
    <source>
        <dbReference type="ARBA" id="ARBA00007866"/>
    </source>
</evidence>
<dbReference type="GO" id="GO:0005886">
    <property type="term" value="C:plasma membrane"/>
    <property type="evidence" value="ECO:0007669"/>
    <property type="project" value="UniProtKB-SubCell"/>
</dbReference>
<dbReference type="InterPro" id="IPR006332">
    <property type="entry name" value="QoxA"/>
</dbReference>
<evidence type="ECO:0000259" key="20">
    <source>
        <dbReference type="PROSITE" id="PS50999"/>
    </source>
</evidence>
<proteinExistence type="inferred from homology"/>
<dbReference type="InterPro" id="IPR034227">
    <property type="entry name" value="CuRO_UO_II"/>
</dbReference>
<dbReference type="EC" id="1.10.3.-" evidence="16"/>
<comment type="catalytic activity">
    <reaction evidence="1 16">
        <text>2 a quinol + O2 = 2 a quinone + 2 H2O</text>
        <dbReference type="Rhea" id="RHEA:55376"/>
        <dbReference type="ChEBI" id="CHEBI:15377"/>
        <dbReference type="ChEBI" id="CHEBI:15379"/>
        <dbReference type="ChEBI" id="CHEBI:24646"/>
        <dbReference type="ChEBI" id="CHEBI:132124"/>
    </reaction>
</comment>
<dbReference type="CDD" id="cd04212">
    <property type="entry name" value="CuRO_UO_II"/>
    <property type="match status" value="1"/>
</dbReference>
<evidence type="ECO:0000256" key="6">
    <source>
        <dbReference type="ARBA" id="ARBA00022475"/>
    </source>
</evidence>
<evidence type="ECO:0000256" key="15">
    <source>
        <dbReference type="ARBA" id="ARBA00023288"/>
    </source>
</evidence>
<keyword evidence="14" id="KW-0564">Palmitate</keyword>
<dbReference type="AlphaFoldDB" id="A0AA95EZ31"/>
<gene>
    <name evidence="21" type="primary">cyoA</name>
    <name evidence="21" type="ORF">P0Y55_15785</name>
</gene>
<evidence type="ECO:0000256" key="17">
    <source>
        <dbReference type="SAM" id="MobiDB-lite"/>
    </source>
</evidence>
<keyword evidence="8 18" id="KW-0812">Transmembrane</keyword>
<evidence type="ECO:0000256" key="8">
    <source>
        <dbReference type="ARBA" id="ARBA00022692"/>
    </source>
</evidence>
<keyword evidence="15" id="KW-0449">Lipoprotein</keyword>